<accession>A0A4Q5AR03</accession>
<name>A0A4Q5AR03_9BIFI</name>
<gene>
    <name evidence="1" type="ORF">PG2003B_0141</name>
</gene>
<dbReference type="EMBL" id="RYUW01000002">
    <property type="protein sequence ID" value="RYQ38778.1"/>
    <property type="molecule type" value="Genomic_DNA"/>
</dbReference>
<dbReference type="Proteomes" id="UP000292382">
    <property type="component" value="Unassembled WGS sequence"/>
</dbReference>
<sequence length="42" mass="4898">MLRNMFLHILGKHPSISVSQYVSVTESHTILKRTEMSMQPLR</sequence>
<organism evidence="1 2">
    <name type="scientific">Bifidobacterium pseudolongum subsp. globosum</name>
    <dbReference type="NCBI Taxonomy" id="1690"/>
    <lineage>
        <taxon>Bacteria</taxon>
        <taxon>Bacillati</taxon>
        <taxon>Actinomycetota</taxon>
        <taxon>Actinomycetes</taxon>
        <taxon>Bifidobacteriales</taxon>
        <taxon>Bifidobacteriaceae</taxon>
        <taxon>Bifidobacterium</taxon>
    </lineage>
</organism>
<evidence type="ECO:0000313" key="1">
    <source>
        <dbReference type="EMBL" id="RYQ38778.1"/>
    </source>
</evidence>
<reference evidence="1 2" key="1">
    <citation type="submission" date="2018-12" db="EMBL/GenBank/DDBJ databases">
        <title>Unveiling genomic diversity among members of the Bifidobacterium pseudolongum species, a widely distributed gut commensal of the animal kingdom.</title>
        <authorList>
            <person name="Lugli G.A."/>
            <person name="Duranti S."/>
            <person name="Albert K."/>
            <person name="Mancabelli L."/>
            <person name="Napoli S."/>
            <person name="Viappiani A."/>
            <person name="Anzalone R."/>
            <person name="Longhi G."/>
            <person name="Milani C."/>
            <person name="Turroni F."/>
            <person name="Alessandri G."/>
            <person name="Sela D.A."/>
            <person name="Van Sinderen D."/>
            <person name="Ventura M."/>
        </authorList>
    </citation>
    <scope>NUCLEOTIDE SEQUENCE [LARGE SCALE GENOMIC DNA]</scope>
    <source>
        <strain evidence="1 2">2003B</strain>
    </source>
</reference>
<comment type="caution">
    <text evidence="1">The sequence shown here is derived from an EMBL/GenBank/DDBJ whole genome shotgun (WGS) entry which is preliminary data.</text>
</comment>
<proteinExistence type="predicted"/>
<evidence type="ECO:0000313" key="2">
    <source>
        <dbReference type="Proteomes" id="UP000292382"/>
    </source>
</evidence>
<protein>
    <submittedName>
        <fullName evidence="1">Uncharacterized protein</fullName>
    </submittedName>
</protein>
<dbReference type="AlphaFoldDB" id="A0A4Q5AR03"/>